<dbReference type="EC" id="3.4.21.53" evidence="2"/>
<evidence type="ECO:0000256" key="3">
    <source>
        <dbReference type="SAM" id="Coils"/>
    </source>
</evidence>
<dbReference type="Gene3D" id="3.40.50.300">
    <property type="entry name" value="P-loop containing nucleotide triphosphate hydrolases"/>
    <property type="match status" value="2"/>
</dbReference>
<evidence type="ECO:0000256" key="2">
    <source>
        <dbReference type="PROSITE-ProRule" id="PRU01122"/>
    </source>
</evidence>
<dbReference type="SUPFAM" id="SSF52540">
    <property type="entry name" value="P-loop containing nucleoside triphosphate hydrolases"/>
    <property type="match status" value="1"/>
</dbReference>
<evidence type="ECO:0000313" key="6">
    <source>
        <dbReference type="Proteomes" id="UP001519271"/>
    </source>
</evidence>
<keyword evidence="1 2" id="KW-0645">Protease</keyword>
<dbReference type="InterPro" id="IPR014721">
    <property type="entry name" value="Ribsml_uS5_D2-typ_fold_subgr"/>
</dbReference>
<dbReference type="Pfam" id="PF05362">
    <property type="entry name" value="Lon_C"/>
    <property type="match status" value="1"/>
</dbReference>
<evidence type="ECO:0000256" key="1">
    <source>
        <dbReference type="ARBA" id="ARBA00022670"/>
    </source>
</evidence>
<protein>
    <recommendedName>
        <fullName evidence="2">endopeptidase La</fullName>
        <ecNumber evidence="2">3.4.21.53</ecNumber>
    </recommendedName>
</protein>
<name>A0ABS4G6Q7_9CLOT</name>
<comment type="catalytic activity">
    <reaction evidence="2">
        <text>Hydrolysis of proteins in presence of ATP.</text>
        <dbReference type="EC" id="3.4.21.53"/>
    </reaction>
</comment>
<keyword evidence="2" id="KW-0720">Serine protease</keyword>
<dbReference type="Pfam" id="PF20437">
    <property type="entry name" value="LonC_helical"/>
    <property type="match status" value="1"/>
</dbReference>
<proteinExistence type="inferred from homology"/>
<evidence type="ECO:0000259" key="4">
    <source>
        <dbReference type="PROSITE" id="PS51786"/>
    </source>
</evidence>
<keyword evidence="6" id="KW-1185">Reference proteome</keyword>
<comment type="similarity">
    <text evidence="2">Belongs to the peptidase S16 family.</text>
</comment>
<dbReference type="InterPro" id="IPR027417">
    <property type="entry name" value="P-loop_NTPase"/>
</dbReference>
<dbReference type="Gene3D" id="3.30.230.10">
    <property type="match status" value="1"/>
</dbReference>
<dbReference type="InterPro" id="IPR027065">
    <property type="entry name" value="Lon_Prtase"/>
</dbReference>
<dbReference type="SUPFAM" id="SSF54211">
    <property type="entry name" value="Ribosomal protein S5 domain 2-like"/>
    <property type="match status" value="1"/>
</dbReference>
<keyword evidence="2" id="KW-0378">Hydrolase</keyword>
<dbReference type="Proteomes" id="UP001519271">
    <property type="component" value="Unassembled WGS sequence"/>
</dbReference>
<dbReference type="Pfam" id="PF20436">
    <property type="entry name" value="LonB_AAA-LID"/>
    <property type="match status" value="1"/>
</dbReference>
<evidence type="ECO:0000313" key="5">
    <source>
        <dbReference type="EMBL" id="MBP1920263.1"/>
    </source>
</evidence>
<gene>
    <name evidence="5" type="ORF">J2Z34_002774</name>
</gene>
<dbReference type="PRINTS" id="PR00830">
    <property type="entry name" value="ENDOLAPTASE"/>
</dbReference>
<keyword evidence="3" id="KW-0175">Coiled coil</keyword>
<dbReference type="PROSITE" id="PS51786">
    <property type="entry name" value="LON_PROTEOLYTIC"/>
    <property type="match status" value="1"/>
</dbReference>
<feature type="domain" description="Lon proteolytic" evidence="4">
    <location>
        <begin position="572"/>
        <end position="767"/>
    </location>
</feature>
<comment type="caution">
    <text evidence="5">The sequence shown here is derived from an EMBL/GenBank/DDBJ whole genome shotgun (WGS) entry which is preliminary data.</text>
</comment>
<dbReference type="Pfam" id="PF13654">
    <property type="entry name" value="AAA_32"/>
    <property type="match status" value="1"/>
</dbReference>
<dbReference type="InterPro" id="IPR020568">
    <property type="entry name" value="Ribosomal_Su5_D2-typ_SF"/>
</dbReference>
<dbReference type="Gene3D" id="1.10.8.60">
    <property type="match status" value="1"/>
</dbReference>
<dbReference type="EMBL" id="JAGGKC010000026">
    <property type="protein sequence ID" value="MBP1920263.1"/>
    <property type="molecule type" value="Genomic_DNA"/>
</dbReference>
<accession>A0ABS4G6Q7</accession>
<dbReference type="InterPro" id="IPR046843">
    <property type="entry name" value="LonB_AAA-LID"/>
</dbReference>
<sequence>MDSLDRFRVPQEKLRKICDCSEELSACGSPKEAPSYEGVIGQDRAVESMHFGLSMDVPGYNIFVVGQHGTGRSTYTQTILQQAAIKRPAPRDWCYVNNFLDKDRPVAVSLPAGHGKSFQKDMDLLVDELKSSMPKAFEQGAYEQKRDAIVRNLQETMEGLYGNVEKEAEREGFTMKQVPPRFVFIPVKDGVPMPQDQYEKLTQQERAVLDEKGRKLMKRLDESMRQGQELERQAREEMTELERQVAMSVAAQSVGVLKIKYADVPKIVEYLFMVLKDIVDNYNIFRVGEAPKAPEMPQTLQGFKEETDPFVRYKVNLFVNNERCKGAPVIIESNPTYYNLFGKLEYRSQMLSVSTDFTMLRAGAIHRANGGYLVVQAKDILTDPYVWEALKKALKYRETAVENIGEQYRLIPAGTLRPEPLPLDLKIVVISNPQLYYLLYTLDDDFQRLFKVKVDFDVDMPRTQTNICQYADFIAATCNKDDLLPFGKDAVAKIIEYGSRLAGNQNKLSTRFNEVTEIIYEAASFAKGDKTSEVSASHVDTAIRHKKYRAGIIEEKIQEHILKGKMLIRTEGSEVGQINGLSVISTGGNMFGMPSRITARTYSGRGGIINIERETQMSGQIHTKGVLTLSGYLGGKFAQKKPLGFTAQITFEQSYEGVDGDSASSTELYAILSSLSGIPLRQDIAVTGSVDQRGKIQPIGGATEKIEGFFDICASRGLTGTQGVMIPVQNIDDLMLKDEVLDAVKNGKFTIYAVKDIDEGIEVLTGMPAGELKEDGTYPDGTVFHAAERRLHEFGKALEPPHIIGMKNDVRRRNRR</sequence>
<dbReference type="PANTHER" id="PTHR10046">
    <property type="entry name" value="ATP DEPENDENT LON PROTEASE FAMILY MEMBER"/>
    <property type="match status" value="1"/>
</dbReference>
<dbReference type="GO" id="GO:0008233">
    <property type="term" value="F:peptidase activity"/>
    <property type="evidence" value="ECO:0007669"/>
    <property type="project" value="UniProtKB-KW"/>
</dbReference>
<dbReference type="RefSeq" id="WP_209460442.1">
    <property type="nucleotide sequence ID" value="NZ_JAGGKC010000026.1"/>
</dbReference>
<feature type="active site" evidence="2">
    <location>
        <position position="662"/>
    </location>
</feature>
<dbReference type="InterPro" id="IPR046844">
    <property type="entry name" value="Lon-like_helical"/>
</dbReference>
<dbReference type="InterPro" id="IPR041699">
    <property type="entry name" value="AAA_32"/>
</dbReference>
<dbReference type="GO" id="GO:0006508">
    <property type="term" value="P:proteolysis"/>
    <property type="evidence" value="ECO:0007669"/>
    <property type="project" value="UniProtKB-KW"/>
</dbReference>
<reference evidence="5 6" key="1">
    <citation type="submission" date="2021-03" db="EMBL/GenBank/DDBJ databases">
        <title>Genomic Encyclopedia of Type Strains, Phase IV (KMG-IV): sequencing the most valuable type-strain genomes for metagenomic binning, comparative biology and taxonomic classification.</title>
        <authorList>
            <person name="Goeker M."/>
        </authorList>
    </citation>
    <scope>NUCLEOTIDE SEQUENCE [LARGE SCALE GENOMIC DNA]</scope>
    <source>
        <strain evidence="5 6">DSM 6139</strain>
    </source>
</reference>
<organism evidence="5 6">
    <name type="scientific">Youngiibacter multivorans</name>
    <dbReference type="NCBI Taxonomy" id="937251"/>
    <lineage>
        <taxon>Bacteria</taxon>
        <taxon>Bacillati</taxon>
        <taxon>Bacillota</taxon>
        <taxon>Clostridia</taxon>
        <taxon>Eubacteriales</taxon>
        <taxon>Clostridiaceae</taxon>
        <taxon>Youngiibacter</taxon>
    </lineage>
</organism>
<feature type="active site" evidence="2">
    <location>
        <position position="705"/>
    </location>
</feature>
<dbReference type="InterPro" id="IPR008269">
    <property type="entry name" value="Lon_proteolytic"/>
</dbReference>
<feature type="coiled-coil region" evidence="3">
    <location>
        <begin position="217"/>
        <end position="244"/>
    </location>
</feature>